<dbReference type="AlphaFoldDB" id="A0AAW1HNP0"/>
<gene>
    <name evidence="2" type="ORF">RND81_11G203800</name>
</gene>
<sequence>MSQRFKGDVDDIEEEEEEEDDYEKKKTKKRLLFGGCNYKRVKEVVFYPLKKVHRRFNHKNSVKRSSSNSVKSGKFYCSLCFSKPQTLENSIDEELNVNHQSIKGLIENNDFYCVECNTHFDD</sequence>
<evidence type="ECO:0000256" key="1">
    <source>
        <dbReference type="SAM" id="MobiDB-lite"/>
    </source>
</evidence>
<name>A0AAW1HNP0_SAPOF</name>
<accession>A0AAW1HNP0</accession>
<organism evidence="2 3">
    <name type="scientific">Saponaria officinalis</name>
    <name type="common">Common soapwort</name>
    <name type="synonym">Lychnis saponaria</name>
    <dbReference type="NCBI Taxonomy" id="3572"/>
    <lineage>
        <taxon>Eukaryota</taxon>
        <taxon>Viridiplantae</taxon>
        <taxon>Streptophyta</taxon>
        <taxon>Embryophyta</taxon>
        <taxon>Tracheophyta</taxon>
        <taxon>Spermatophyta</taxon>
        <taxon>Magnoliopsida</taxon>
        <taxon>eudicotyledons</taxon>
        <taxon>Gunneridae</taxon>
        <taxon>Pentapetalae</taxon>
        <taxon>Caryophyllales</taxon>
        <taxon>Caryophyllaceae</taxon>
        <taxon>Caryophylleae</taxon>
        <taxon>Saponaria</taxon>
    </lineage>
</organism>
<feature type="region of interest" description="Disordered" evidence="1">
    <location>
        <begin position="1"/>
        <end position="25"/>
    </location>
</feature>
<reference evidence="2" key="1">
    <citation type="submission" date="2024-03" db="EMBL/GenBank/DDBJ databases">
        <title>WGS assembly of Saponaria officinalis var. Norfolk2.</title>
        <authorList>
            <person name="Jenkins J."/>
            <person name="Shu S."/>
            <person name="Grimwood J."/>
            <person name="Barry K."/>
            <person name="Goodstein D."/>
            <person name="Schmutz J."/>
            <person name="Leebens-Mack J."/>
            <person name="Osbourn A."/>
        </authorList>
    </citation>
    <scope>NUCLEOTIDE SEQUENCE [LARGE SCALE GENOMIC DNA]</scope>
    <source>
        <strain evidence="2">JIC</strain>
    </source>
</reference>
<feature type="compositionally biased region" description="Acidic residues" evidence="1">
    <location>
        <begin position="10"/>
        <end position="21"/>
    </location>
</feature>
<keyword evidence="3" id="KW-1185">Reference proteome</keyword>
<evidence type="ECO:0000313" key="3">
    <source>
        <dbReference type="Proteomes" id="UP001443914"/>
    </source>
</evidence>
<dbReference type="PANTHER" id="PTHR35123">
    <property type="entry name" value="OS07G0633900 PROTEIN-RELATED"/>
    <property type="match status" value="1"/>
</dbReference>
<protein>
    <submittedName>
        <fullName evidence="2">Uncharacterized protein</fullName>
    </submittedName>
</protein>
<proteinExistence type="predicted"/>
<comment type="caution">
    <text evidence="2">The sequence shown here is derived from an EMBL/GenBank/DDBJ whole genome shotgun (WGS) entry which is preliminary data.</text>
</comment>
<dbReference type="PANTHER" id="PTHR35123:SF2">
    <property type="entry name" value="UBIQUITIN CARBOXYL-TERMINAL HYDROLASE-LIKE PROTEIN"/>
    <property type="match status" value="1"/>
</dbReference>
<dbReference type="EMBL" id="JBDFQZ010000011">
    <property type="protein sequence ID" value="KAK9678326.1"/>
    <property type="molecule type" value="Genomic_DNA"/>
</dbReference>
<dbReference type="Proteomes" id="UP001443914">
    <property type="component" value="Unassembled WGS sequence"/>
</dbReference>
<evidence type="ECO:0000313" key="2">
    <source>
        <dbReference type="EMBL" id="KAK9678326.1"/>
    </source>
</evidence>